<sequence length="139" mass="15588">MQPKDSSIQIEHISGCFEEDGQDTDNAMFNHLKMAVMRGHSPPARPQSCGVCTIYYHEHQGSLHIDPSEGSTVSMPLLGTKDLPSFIYDTSSCLSILRLAVNQFSNYGKVDWHLFNTFDKLEGEVWFSLSPPTLFTVTM</sequence>
<proteinExistence type="predicted"/>
<dbReference type="Gene3D" id="3.40.50.2000">
    <property type="entry name" value="Glycogen Phosphorylase B"/>
    <property type="match status" value="1"/>
</dbReference>
<evidence type="ECO:0000313" key="1">
    <source>
        <dbReference type="EMBL" id="KAK2990340.1"/>
    </source>
</evidence>
<organism evidence="1 2">
    <name type="scientific">Escallonia rubra</name>
    <dbReference type="NCBI Taxonomy" id="112253"/>
    <lineage>
        <taxon>Eukaryota</taxon>
        <taxon>Viridiplantae</taxon>
        <taxon>Streptophyta</taxon>
        <taxon>Embryophyta</taxon>
        <taxon>Tracheophyta</taxon>
        <taxon>Spermatophyta</taxon>
        <taxon>Magnoliopsida</taxon>
        <taxon>eudicotyledons</taxon>
        <taxon>Gunneridae</taxon>
        <taxon>Pentapetalae</taxon>
        <taxon>asterids</taxon>
        <taxon>campanulids</taxon>
        <taxon>Escalloniales</taxon>
        <taxon>Escalloniaceae</taxon>
        <taxon>Escallonia</taxon>
    </lineage>
</organism>
<comment type="caution">
    <text evidence="1">The sequence shown here is derived from an EMBL/GenBank/DDBJ whole genome shotgun (WGS) entry which is preliminary data.</text>
</comment>
<accession>A0AA88SGY4</accession>
<protein>
    <submittedName>
        <fullName evidence="1">Uncharacterized protein</fullName>
    </submittedName>
</protein>
<dbReference type="SUPFAM" id="SSF53756">
    <property type="entry name" value="UDP-Glycosyltransferase/glycogen phosphorylase"/>
    <property type="match status" value="1"/>
</dbReference>
<dbReference type="AlphaFoldDB" id="A0AA88SGY4"/>
<name>A0AA88SGY4_9ASTE</name>
<dbReference type="EMBL" id="JAVXUO010000658">
    <property type="protein sequence ID" value="KAK2990340.1"/>
    <property type="molecule type" value="Genomic_DNA"/>
</dbReference>
<reference evidence="1" key="1">
    <citation type="submission" date="2022-12" db="EMBL/GenBank/DDBJ databases">
        <title>Draft genome assemblies for two species of Escallonia (Escalloniales).</title>
        <authorList>
            <person name="Chanderbali A."/>
            <person name="Dervinis C."/>
            <person name="Anghel I."/>
            <person name="Soltis D."/>
            <person name="Soltis P."/>
            <person name="Zapata F."/>
        </authorList>
    </citation>
    <scope>NUCLEOTIDE SEQUENCE</scope>
    <source>
        <strain evidence="1">UCBG92.1500</strain>
        <tissue evidence="1">Leaf</tissue>
    </source>
</reference>
<keyword evidence="2" id="KW-1185">Reference proteome</keyword>
<gene>
    <name evidence="1" type="ORF">RJ640_003612</name>
</gene>
<evidence type="ECO:0000313" key="2">
    <source>
        <dbReference type="Proteomes" id="UP001187471"/>
    </source>
</evidence>
<dbReference type="Proteomes" id="UP001187471">
    <property type="component" value="Unassembled WGS sequence"/>
</dbReference>